<gene>
    <name evidence="1" type="ORF">UR64_C0002G0102</name>
</gene>
<dbReference type="EMBL" id="LBPY01000002">
    <property type="protein sequence ID" value="KKP66886.1"/>
    <property type="molecule type" value="Genomic_DNA"/>
</dbReference>
<sequence>MIQIGVWERLGAQGKNNMKSYEIIKQENKNLELGSLDSKIDFNRNLFRKELEALSDRGITLNFQIDELIDRIRSVEEGEAILDFIKYKNKSFSLYVSKGGNKENDNGHRLDIFNKEENFNTFRSENPHVAGWVGQAGFISGNDYYHSEDHWGVSVTEELKGSGLADLLYDLKCQIDNQLEFEHVSTHNLQLLTFYVKKGYVPYSIIENNPVCEEVINKDKLNKIISEIKESRENRNQIEDRDSVVRLKLDPKEAMTIYSNIKTSI</sequence>
<protein>
    <submittedName>
        <fullName evidence="1">Uncharacterized protein</fullName>
    </submittedName>
</protein>
<evidence type="ECO:0000313" key="1">
    <source>
        <dbReference type="EMBL" id="KKP66886.1"/>
    </source>
</evidence>
<dbReference type="Proteomes" id="UP000034952">
    <property type="component" value="Unassembled WGS sequence"/>
</dbReference>
<accession>A0A0G0BT03</accession>
<reference evidence="1 2" key="1">
    <citation type="journal article" date="2015" name="Nature">
        <title>rRNA introns, odd ribosomes, and small enigmatic genomes across a large radiation of phyla.</title>
        <authorList>
            <person name="Brown C.T."/>
            <person name="Hug L.A."/>
            <person name="Thomas B.C."/>
            <person name="Sharon I."/>
            <person name="Castelle C.J."/>
            <person name="Singh A."/>
            <person name="Wilkins M.J."/>
            <person name="Williams K.H."/>
            <person name="Banfield J.F."/>
        </authorList>
    </citation>
    <scope>NUCLEOTIDE SEQUENCE [LARGE SCALE GENOMIC DNA]</scope>
</reference>
<name>A0A0G0BT03_9BACT</name>
<dbReference type="AlphaFoldDB" id="A0A0G0BT03"/>
<comment type="caution">
    <text evidence="1">The sequence shown here is derived from an EMBL/GenBank/DDBJ whole genome shotgun (WGS) entry which is preliminary data.</text>
</comment>
<evidence type="ECO:0000313" key="2">
    <source>
        <dbReference type="Proteomes" id="UP000034952"/>
    </source>
</evidence>
<organism evidence="1 2">
    <name type="scientific">Candidatus Nomurabacteria bacterium GW2011_GWE1_35_16</name>
    <dbReference type="NCBI Taxonomy" id="1618761"/>
    <lineage>
        <taxon>Bacteria</taxon>
        <taxon>Candidatus Nomuraibacteriota</taxon>
    </lineage>
</organism>
<proteinExistence type="predicted"/>